<dbReference type="Pfam" id="PF09580">
    <property type="entry name" value="Spore_YhcN_YlaJ"/>
    <property type="match status" value="1"/>
</dbReference>
<name>A0ABZ2N3I7_9BACI</name>
<reference evidence="2 3" key="1">
    <citation type="submission" date="2024-02" db="EMBL/GenBank/DDBJ databases">
        <title>Seven novel Bacillus-like species.</title>
        <authorList>
            <person name="Liu G."/>
        </authorList>
    </citation>
    <scope>NUCLEOTIDE SEQUENCE [LARGE SCALE GENOMIC DNA]</scope>
    <source>
        <strain evidence="2 3">FJAT-52991</strain>
    </source>
</reference>
<keyword evidence="3" id="KW-1185">Reference proteome</keyword>
<dbReference type="Proteomes" id="UP001387364">
    <property type="component" value="Chromosome"/>
</dbReference>
<accession>A0ABZ2N3I7</accession>
<keyword evidence="1" id="KW-0732">Signal</keyword>
<dbReference type="PROSITE" id="PS51257">
    <property type="entry name" value="PROKAR_LIPOPROTEIN"/>
    <property type="match status" value="1"/>
</dbReference>
<gene>
    <name evidence="2" type="ORF">WDJ61_12985</name>
</gene>
<protein>
    <submittedName>
        <fullName evidence="2">YhcN/YlaJ family sporulation lipoprotein</fullName>
    </submittedName>
</protein>
<dbReference type="RefSeq" id="WP_338750382.1">
    <property type="nucleotide sequence ID" value="NZ_CP147404.1"/>
</dbReference>
<dbReference type="InterPro" id="IPR019076">
    <property type="entry name" value="Spore_lipoprot_YhcN/YlaJ-like"/>
</dbReference>
<evidence type="ECO:0000313" key="2">
    <source>
        <dbReference type="EMBL" id="WXB92163.1"/>
    </source>
</evidence>
<keyword evidence="2" id="KW-0449">Lipoprotein</keyword>
<proteinExistence type="predicted"/>
<sequence>MKKIVTVIVLPFFIVGLAACNYDQEEGYGDPNKEHGFYSNESYGEEHQRSTDINYHGNRGLKPYKVKSSYYENYPGQLAEKLSREAMTVRGVTDARALIDGKKIKVAVHVKEEGKEEARIQKDVKQAVAPYTDGYNVHVSTDYASYSHLRSLDNDLRDGGPIDLPNERFSR</sequence>
<dbReference type="EMBL" id="CP147404">
    <property type="protein sequence ID" value="WXB92163.1"/>
    <property type="molecule type" value="Genomic_DNA"/>
</dbReference>
<evidence type="ECO:0000313" key="3">
    <source>
        <dbReference type="Proteomes" id="UP001387364"/>
    </source>
</evidence>
<evidence type="ECO:0000256" key="1">
    <source>
        <dbReference type="SAM" id="SignalP"/>
    </source>
</evidence>
<organism evidence="2 3">
    <name type="scientific">Bacillus kandeliae</name>
    <dbReference type="NCBI Taxonomy" id="3129297"/>
    <lineage>
        <taxon>Bacteria</taxon>
        <taxon>Bacillati</taxon>
        <taxon>Bacillota</taxon>
        <taxon>Bacilli</taxon>
        <taxon>Bacillales</taxon>
        <taxon>Bacillaceae</taxon>
        <taxon>Bacillus</taxon>
    </lineage>
</organism>
<feature type="signal peptide" evidence="1">
    <location>
        <begin position="1"/>
        <end position="18"/>
    </location>
</feature>
<feature type="chain" id="PRO_5047511292" evidence="1">
    <location>
        <begin position="19"/>
        <end position="171"/>
    </location>
</feature>